<protein>
    <recommendedName>
        <fullName evidence="1">N-acetyltransferase domain-containing protein</fullName>
    </recommendedName>
</protein>
<dbReference type="OrthoDB" id="5689at2759"/>
<gene>
    <name evidence="2" type="ORF">E0L32_005850</name>
</gene>
<evidence type="ECO:0000313" key="3">
    <source>
        <dbReference type="Proteomes" id="UP000319257"/>
    </source>
</evidence>
<dbReference type="InterPro" id="IPR016181">
    <property type="entry name" value="Acyl_CoA_acyltransferase"/>
</dbReference>
<evidence type="ECO:0000259" key="1">
    <source>
        <dbReference type="PROSITE" id="PS51186"/>
    </source>
</evidence>
<dbReference type="SUPFAM" id="SSF55729">
    <property type="entry name" value="Acyl-CoA N-acyltransferases (Nat)"/>
    <property type="match status" value="1"/>
</dbReference>
<organism evidence="2 3">
    <name type="scientific">Thyridium curvatum</name>
    <dbReference type="NCBI Taxonomy" id="1093900"/>
    <lineage>
        <taxon>Eukaryota</taxon>
        <taxon>Fungi</taxon>
        <taxon>Dikarya</taxon>
        <taxon>Ascomycota</taxon>
        <taxon>Pezizomycotina</taxon>
        <taxon>Sordariomycetes</taxon>
        <taxon>Sordariomycetidae</taxon>
        <taxon>Thyridiales</taxon>
        <taxon>Thyridiaceae</taxon>
        <taxon>Thyridium</taxon>
    </lineage>
</organism>
<dbReference type="Proteomes" id="UP000319257">
    <property type="component" value="Unassembled WGS sequence"/>
</dbReference>
<comment type="caution">
    <text evidence="2">The sequence shown here is derived from an EMBL/GenBank/DDBJ whole genome shotgun (WGS) entry which is preliminary data.</text>
</comment>
<dbReference type="InterPro" id="IPR000182">
    <property type="entry name" value="GNAT_dom"/>
</dbReference>
<feature type="domain" description="N-acetyltransferase" evidence="1">
    <location>
        <begin position="42"/>
        <end position="197"/>
    </location>
</feature>
<dbReference type="EMBL" id="SKBQ01000032">
    <property type="protein sequence ID" value="TPX13647.1"/>
    <property type="molecule type" value="Genomic_DNA"/>
</dbReference>
<accession>A0A507B1Q0</accession>
<name>A0A507B1Q0_9PEZI</name>
<dbReference type="PROSITE" id="PS51186">
    <property type="entry name" value="GNAT"/>
    <property type="match status" value="1"/>
</dbReference>
<dbReference type="Gene3D" id="3.40.630.30">
    <property type="match status" value="1"/>
</dbReference>
<evidence type="ECO:0000313" key="2">
    <source>
        <dbReference type="EMBL" id="TPX13647.1"/>
    </source>
</evidence>
<dbReference type="Pfam" id="PF13508">
    <property type="entry name" value="Acetyltransf_7"/>
    <property type="match status" value="1"/>
</dbReference>
<dbReference type="InParanoid" id="A0A507B1Q0"/>
<reference evidence="2 3" key="1">
    <citation type="submission" date="2019-06" db="EMBL/GenBank/DDBJ databases">
        <title>Draft genome sequence of the filamentous fungus Phialemoniopsis curvata isolated from diesel fuel.</title>
        <authorList>
            <person name="Varaljay V.A."/>
            <person name="Lyon W.J."/>
            <person name="Crouch A.L."/>
            <person name="Drake C.E."/>
            <person name="Hollomon J.M."/>
            <person name="Nadeau L.J."/>
            <person name="Nunn H.S."/>
            <person name="Stevenson B.S."/>
            <person name="Bojanowski C.L."/>
            <person name="Crookes-Goodson W.J."/>
        </authorList>
    </citation>
    <scope>NUCLEOTIDE SEQUENCE [LARGE SCALE GENOMIC DNA]</scope>
    <source>
        <strain evidence="2 3">D216</strain>
    </source>
</reference>
<dbReference type="AlphaFoldDB" id="A0A507B1Q0"/>
<dbReference type="CDD" id="cd04301">
    <property type="entry name" value="NAT_SF"/>
    <property type="match status" value="1"/>
</dbReference>
<dbReference type="RefSeq" id="XP_030995358.1">
    <property type="nucleotide sequence ID" value="XM_031140417.1"/>
</dbReference>
<dbReference type="GeneID" id="41973297"/>
<sequence>MSDAGLANGGPSPVSTAKVALRVDLPAASVAENAGLVEHLTTFINYAFTTSEQGIWDLDKPKFERLTADKTRDLLRSRELAFVWRGDAPDIASALDKLGPPCVVGSVRLHWAEPQIGDVSLVACTNSVRGQGVGRAIMRFAEEHFKREGGKAVQIELLVPQAAPHPEKVKLDAWYQRLGFVPIRMEEFHLRYPHLAPLLAGECLLKVYEKPL</sequence>
<dbReference type="GO" id="GO:0016747">
    <property type="term" value="F:acyltransferase activity, transferring groups other than amino-acyl groups"/>
    <property type="evidence" value="ECO:0007669"/>
    <property type="project" value="InterPro"/>
</dbReference>
<proteinExistence type="predicted"/>
<keyword evidence="3" id="KW-1185">Reference proteome</keyword>